<evidence type="ECO:0000313" key="3">
    <source>
        <dbReference type="Proteomes" id="UP000070501"/>
    </source>
</evidence>
<gene>
    <name evidence="2" type="ORF">Micbo1qcDRAFT_170744</name>
</gene>
<keyword evidence="3" id="KW-1185">Reference proteome</keyword>
<proteinExistence type="predicted"/>
<feature type="compositionally biased region" description="Polar residues" evidence="1">
    <location>
        <begin position="30"/>
        <end position="63"/>
    </location>
</feature>
<feature type="compositionally biased region" description="Polar residues" evidence="1">
    <location>
        <begin position="1"/>
        <end position="22"/>
    </location>
</feature>
<dbReference type="OrthoDB" id="3903267at2759"/>
<reference evidence="3" key="1">
    <citation type="submission" date="2016-02" db="EMBL/GenBank/DDBJ databases">
        <title>Draft genome sequence of Microdochium bolleyi, a fungal endophyte of beachgrass.</title>
        <authorList>
            <consortium name="DOE Joint Genome Institute"/>
            <person name="David A.S."/>
            <person name="May G."/>
            <person name="Haridas S."/>
            <person name="Lim J."/>
            <person name="Wang M."/>
            <person name="Labutti K."/>
            <person name="Lipzen A."/>
            <person name="Barry K."/>
            <person name="Grigoriev I.V."/>
        </authorList>
    </citation>
    <scope>NUCLEOTIDE SEQUENCE [LARGE SCALE GENOMIC DNA]</scope>
    <source>
        <strain evidence="3">J235TASD1</strain>
    </source>
</reference>
<protein>
    <submittedName>
        <fullName evidence="2">Uncharacterized protein</fullName>
    </submittedName>
</protein>
<sequence length="435" mass="46161">MSTMTRPSKTGTRATAASQASVSDVEIATPTGTIRTTFTMDSAPNSASSGATVGSDGLQSPVTPFTPADLDVSGRVTTTAGEQPPAYQPAAVNHRGEEILTSAVYDPAAQHERSKLFHFKGNSYTAQQVDALRERLDQAVQDGELPQYDTLMLSAQDVLGDYFRLLQMRKIRASMVAESNTSTDSSTSTCASLLQAELINFAAHLANREDTFISNLAEAATTTRVNNLLANTAQDGHIYALVQQALRDAIRNQAADGRHGVTSTNMEQVLEEIFGVIEASFLDAAGPLRLNNRALQQTNVAIDQHVNAIGQHVNAISGHVGSLGGQIGAMGENLHSVGNHVNVLGTQINVLQTVINLLPGMIQQVVQRVLGEMVSDSLAQGLAQATQHVLGPLIVAQIEQAQASATPAPSSPSKLKRGCFLFKKSNKKDGKGEKN</sequence>
<evidence type="ECO:0000313" key="2">
    <source>
        <dbReference type="EMBL" id="KXJ96994.1"/>
    </source>
</evidence>
<evidence type="ECO:0000256" key="1">
    <source>
        <dbReference type="SAM" id="MobiDB-lite"/>
    </source>
</evidence>
<feature type="compositionally biased region" description="Low complexity" evidence="1">
    <location>
        <begin position="404"/>
        <end position="413"/>
    </location>
</feature>
<name>A0A136JIL2_9PEZI</name>
<feature type="region of interest" description="Disordered" evidence="1">
    <location>
        <begin position="1"/>
        <end position="72"/>
    </location>
</feature>
<dbReference type="STRING" id="196109.A0A136JIL2"/>
<dbReference type="Proteomes" id="UP000070501">
    <property type="component" value="Unassembled WGS sequence"/>
</dbReference>
<dbReference type="AlphaFoldDB" id="A0A136JIL2"/>
<organism evidence="2 3">
    <name type="scientific">Microdochium bolleyi</name>
    <dbReference type="NCBI Taxonomy" id="196109"/>
    <lineage>
        <taxon>Eukaryota</taxon>
        <taxon>Fungi</taxon>
        <taxon>Dikarya</taxon>
        <taxon>Ascomycota</taxon>
        <taxon>Pezizomycotina</taxon>
        <taxon>Sordariomycetes</taxon>
        <taxon>Xylariomycetidae</taxon>
        <taxon>Xylariales</taxon>
        <taxon>Microdochiaceae</taxon>
        <taxon>Microdochium</taxon>
    </lineage>
</organism>
<accession>A0A136JIL2</accession>
<dbReference type="EMBL" id="KQ964245">
    <property type="protein sequence ID" value="KXJ96994.1"/>
    <property type="molecule type" value="Genomic_DNA"/>
</dbReference>
<feature type="region of interest" description="Disordered" evidence="1">
    <location>
        <begin position="404"/>
        <end position="435"/>
    </location>
</feature>
<dbReference type="InParanoid" id="A0A136JIL2"/>